<protein>
    <recommendedName>
        <fullName evidence="3">protein O-GlcNAc transferase</fullName>
        <ecNumber evidence="3">2.4.1.255</ecNumber>
    </recommendedName>
</protein>
<dbReference type="Gene3D" id="3.40.50.11380">
    <property type="match status" value="1"/>
</dbReference>
<keyword evidence="5" id="KW-0808">Transferase</keyword>
<feature type="domain" description="O-GlcNAc transferase C-terminal" evidence="9">
    <location>
        <begin position="678"/>
        <end position="856"/>
    </location>
</feature>
<feature type="repeat" description="TPR" evidence="8">
    <location>
        <begin position="257"/>
        <end position="290"/>
    </location>
</feature>
<keyword evidence="6" id="KW-0677">Repeat</keyword>
<dbReference type="RefSeq" id="WP_155309674.1">
    <property type="nucleotide sequence ID" value="NZ_AP021879.1"/>
</dbReference>
<evidence type="ECO:0000313" key="11">
    <source>
        <dbReference type="Proteomes" id="UP000422108"/>
    </source>
</evidence>
<dbReference type="PANTHER" id="PTHR44366">
    <property type="entry name" value="UDP-N-ACETYLGLUCOSAMINE--PEPTIDE N-ACETYLGLUCOSAMINYLTRANSFERASE 110 KDA SUBUNIT"/>
    <property type="match status" value="1"/>
</dbReference>
<dbReference type="EMBL" id="AP021879">
    <property type="protein sequence ID" value="BBO88349.1"/>
    <property type="molecule type" value="Genomic_DNA"/>
</dbReference>
<evidence type="ECO:0000259" key="9">
    <source>
        <dbReference type="Pfam" id="PF13844"/>
    </source>
</evidence>
<evidence type="ECO:0000256" key="3">
    <source>
        <dbReference type="ARBA" id="ARBA00011970"/>
    </source>
</evidence>
<dbReference type="InterPro" id="IPR019734">
    <property type="entry name" value="TPR_rpt"/>
</dbReference>
<evidence type="ECO:0000256" key="6">
    <source>
        <dbReference type="ARBA" id="ARBA00022737"/>
    </source>
</evidence>
<dbReference type="InterPro" id="IPR011990">
    <property type="entry name" value="TPR-like_helical_dom_sf"/>
</dbReference>
<accession>A0A5K8A797</accession>
<dbReference type="Pfam" id="PF13844">
    <property type="entry name" value="Glyco_transf_41"/>
    <property type="match status" value="2"/>
</dbReference>
<name>A0A5K8A797_9BACT</name>
<feature type="repeat" description="TPR" evidence="8">
    <location>
        <begin position="291"/>
        <end position="324"/>
    </location>
</feature>
<dbReference type="Proteomes" id="UP000422108">
    <property type="component" value="Chromosome"/>
</dbReference>
<evidence type="ECO:0000256" key="1">
    <source>
        <dbReference type="ARBA" id="ARBA00004922"/>
    </source>
</evidence>
<feature type="repeat" description="TPR" evidence="8">
    <location>
        <begin position="155"/>
        <end position="188"/>
    </location>
</feature>
<comment type="similarity">
    <text evidence="2">Belongs to the glycosyltransferase 41 family. O-GlcNAc transferase subfamily.</text>
</comment>
<keyword evidence="7 8" id="KW-0802">TPR repeat</keyword>
<dbReference type="EC" id="2.4.1.255" evidence="3"/>
<comment type="pathway">
    <text evidence="1">Protein modification; protein glycosylation.</text>
</comment>
<evidence type="ECO:0000256" key="8">
    <source>
        <dbReference type="PROSITE-ProRule" id="PRU00339"/>
    </source>
</evidence>
<dbReference type="Pfam" id="PF13181">
    <property type="entry name" value="TPR_8"/>
    <property type="match status" value="1"/>
</dbReference>
<feature type="repeat" description="TPR" evidence="8">
    <location>
        <begin position="87"/>
        <end position="120"/>
    </location>
</feature>
<gene>
    <name evidence="10" type="ORF">DSCOOX_15290</name>
</gene>
<evidence type="ECO:0000256" key="5">
    <source>
        <dbReference type="ARBA" id="ARBA00022679"/>
    </source>
</evidence>
<evidence type="ECO:0000256" key="2">
    <source>
        <dbReference type="ARBA" id="ARBA00005386"/>
    </source>
</evidence>
<dbReference type="Pfam" id="PF14559">
    <property type="entry name" value="TPR_19"/>
    <property type="match status" value="1"/>
</dbReference>
<evidence type="ECO:0000256" key="4">
    <source>
        <dbReference type="ARBA" id="ARBA00022676"/>
    </source>
</evidence>
<evidence type="ECO:0000313" key="10">
    <source>
        <dbReference type="EMBL" id="BBO88349.1"/>
    </source>
</evidence>
<feature type="repeat" description="TPR" evidence="8">
    <location>
        <begin position="223"/>
        <end position="256"/>
    </location>
</feature>
<dbReference type="SMART" id="SM00028">
    <property type="entry name" value="TPR"/>
    <property type="match status" value="11"/>
</dbReference>
<keyword evidence="4" id="KW-0328">Glycosyltransferase</keyword>
<organism evidence="10 11">
    <name type="scientific">Desulfosarcina ovata subsp. ovata</name>
    <dbReference type="NCBI Taxonomy" id="2752305"/>
    <lineage>
        <taxon>Bacteria</taxon>
        <taxon>Pseudomonadati</taxon>
        <taxon>Thermodesulfobacteriota</taxon>
        <taxon>Desulfobacteria</taxon>
        <taxon>Desulfobacterales</taxon>
        <taxon>Desulfosarcinaceae</taxon>
        <taxon>Desulfosarcina</taxon>
    </lineage>
</organism>
<dbReference type="PROSITE" id="PS50005">
    <property type="entry name" value="TPR"/>
    <property type="match status" value="8"/>
</dbReference>
<dbReference type="InterPro" id="IPR037919">
    <property type="entry name" value="OGT"/>
</dbReference>
<dbReference type="GO" id="GO:0006493">
    <property type="term" value="P:protein O-linked glycosylation"/>
    <property type="evidence" value="ECO:0007669"/>
    <property type="project" value="InterPro"/>
</dbReference>
<dbReference type="GO" id="GO:0097363">
    <property type="term" value="F:protein O-acetylglucosaminyltransferase activity"/>
    <property type="evidence" value="ECO:0007669"/>
    <property type="project" value="UniProtKB-EC"/>
</dbReference>
<dbReference type="Pfam" id="PF13432">
    <property type="entry name" value="TPR_16"/>
    <property type="match status" value="1"/>
</dbReference>
<feature type="repeat" description="TPR" evidence="8">
    <location>
        <begin position="359"/>
        <end position="392"/>
    </location>
</feature>
<dbReference type="Pfam" id="PF13414">
    <property type="entry name" value="TPR_11"/>
    <property type="match status" value="1"/>
</dbReference>
<dbReference type="PANTHER" id="PTHR44366:SF1">
    <property type="entry name" value="UDP-N-ACETYLGLUCOSAMINE--PEPTIDE N-ACETYLGLUCOSAMINYLTRANSFERASE 110 KDA SUBUNIT"/>
    <property type="match status" value="1"/>
</dbReference>
<feature type="repeat" description="TPR" evidence="8">
    <location>
        <begin position="325"/>
        <end position="358"/>
    </location>
</feature>
<evidence type="ECO:0000256" key="7">
    <source>
        <dbReference type="ARBA" id="ARBA00022803"/>
    </source>
</evidence>
<proteinExistence type="inferred from homology"/>
<sequence>MGKKETIDIHHFQESDESLQTTLEKALTLHKSGHFRKAGKLYADILSVSPNYPAALHLFGILQYDMGRAEAAIPLIQAAIIGNPEQPLYYLDLGNAYLETGDYNHGVRVYRQGLSKFPSNTQLLYNLSITYVNHEKWEEAEDVLNHAIRIDPEWGDAWALLGKVFLVNKKVDQAISCYQRAIEIDGKREDFHFCLGNAWLEKKEFHLASMCYRRAINLKKNFYDAINNLGVATQKSGDVKGAIACYKKAISISPQSSDAYVNLANVLLNQGYEKEVIRLYERAIEVQPDSLPILINLGKLYLRDQNYEKSINCLSRADAISPNDPQTLYLIGRVLLSAGEIRQAIDIFKKVLAIDPGMVSTYISLGNAYRIMESMEEAILNYQKALKHDKRSEAALTNLAIAYRELGDIQSSHSCLDSILEMKDDLGARVKKTMLLPIIYPSNPSIDHTRQKFEKELYELASTGKTLADANEQIGLSNFIVALHGREDERQLRHKIYDFYRRICPDLIWTAPNLKRTCVSGKIRIGFLSNFFRDHTIGRLYRGIIENIDKTKFEVVVFRFDRHSDETAQAIHASADKVVILKKNLKADREYIAGCELDVLFFPEIGMHPLTYYLSFSRMAPVQCKKGFPVTSGVPTIDYFISHAASEPANAQDYYTEELIQLESTGYYYYRPKKPGTIPNRNEYGLPESAKLYACLQSPFKIHPEHDAAIAEILRRDNDGILLLMEGKYHQWKTLLIERFRRTLGPLTDRVYFIPSLDRDQFVALFLMADAVIDSIYFSGGNTSLECFAMGVPVVTWPSPMLPGRLTYGFYKQMNIMTCVASDMNQYVELAIRMANDLSWKDSICREIESKSSILFENISNVKELEETLEKMVAKCW</sequence>
<dbReference type="AlphaFoldDB" id="A0A5K8A797"/>
<feature type="domain" description="O-GlcNAc transferase C-terminal" evidence="9">
    <location>
        <begin position="518"/>
        <end position="665"/>
    </location>
</feature>
<dbReference type="InterPro" id="IPR029489">
    <property type="entry name" value="OGT/SEC/SPY_C"/>
</dbReference>
<dbReference type="Gene3D" id="3.40.50.2000">
    <property type="entry name" value="Glycogen Phosphorylase B"/>
    <property type="match status" value="1"/>
</dbReference>
<keyword evidence="11" id="KW-1185">Reference proteome</keyword>
<reference evidence="10 11" key="1">
    <citation type="submission" date="2019-11" db="EMBL/GenBank/DDBJ databases">
        <title>Comparative genomics of hydrocarbon-degrading Desulfosarcina strains.</title>
        <authorList>
            <person name="Watanabe M."/>
            <person name="Kojima H."/>
            <person name="Fukui M."/>
        </authorList>
    </citation>
    <scope>NUCLEOTIDE SEQUENCE [LARGE SCALE GENOMIC DNA]</scope>
    <source>
        <strain evidence="11">oXyS1</strain>
    </source>
</reference>
<dbReference type="SUPFAM" id="SSF53756">
    <property type="entry name" value="UDP-Glycosyltransferase/glycogen phosphorylase"/>
    <property type="match status" value="1"/>
</dbReference>
<feature type="repeat" description="TPR" evidence="8">
    <location>
        <begin position="121"/>
        <end position="154"/>
    </location>
</feature>
<dbReference type="PROSITE" id="PS50293">
    <property type="entry name" value="TPR_REGION"/>
    <property type="match status" value="1"/>
</dbReference>
<dbReference type="SUPFAM" id="SSF48452">
    <property type="entry name" value="TPR-like"/>
    <property type="match status" value="2"/>
</dbReference>
<dbReference type="Gene3D" id="1.25.40.10">
    <property type="entry name" value="Tetratricopeptide repeat domain"/>
    <property type="match status" value="4"/>
</dbReference>